<comment type="caution">
    <text evidence="1">The sequence shown here is derived from an EMBL/GenBank/DDBJ whole genome shotgun (WGS) entry which is preliminary data.</text>
</comment>
<dbReference type="Proteomes" id="UP000564378">
    <property type="component" value="Unassembled WGS sequence"/>
</dbReference>
<reference evidence="1 2" key="1">
    <citation type="submission" date="2020-08" db="EMBL/GenBank/DDBJ databases">
        <title>Draft genome sequence of Parasphingopyxis sp. GrpM-11.</title>
        <authorList>
            <person name="Oh J."/>
            <person name="Roh D.-H."/>
        </authorList>
    </citation>
    <scope>NUCLEOTIDE SEQUENCE [LARGE SCALE GENOMIC DNA]</scope>
    <source>
        <strain evidence="1 2">GrpM-11</strain>
    </source>
</reference>
<dbReference type="EMBL" id="JACJVJ010000001">
    <property type="protein sequence ID" value="MBC2777164.1"/>
    <property type="molecule type" value="Genomic_DNA"/>
</dbReference>
<evidence type="ECO:0000313" key="2">
    <source>
        <dbReference type="Proteomes" id="UP000564378"/>
    </source>
</evidence>
<dbReference type="AlphaFoldDB" id="A0A842I080"/>
<name>A0A842I080_9SPHN</name>
<accession>A0A842I080</accession>
<keyword evidence="2" id="KW-1185">Reference proteome</keyword>
<sequence length="55" mass="5753">MSKGAMIFGLWCLMVTGSYSYAAMTGYSPFADGHRADGARGPGGVFIGRGGPRHK</sequence>
<organism evidence="1 2">
    <name type="scientific">Parasphingopyxis marina</name>
    <dbReference type="NCBI Taxonomy" id="2761622"/>
    <lineage>
        <taxon>Bacteria</taxon>
        <taxon>Pseudomonadati</taxon>
        <taxon>Pseudomonadota</taxon>
        <taxon>Alphaproteobacteria</taxon>
        <taxon>Sphingomonadales</taxon>
        <taxon>Sphingomonadaceae</taxon>
        <taxon>Parasphingopyxis</taxon>
    </lineage>
</organism>
<gene>
    <name evidence="1" type="ORF">H6P80_05970</name>
</gene>
<evidence type="ECO:0000313" key="1">
    <source>
        <dbReference type="EMBL" id="MBC2777164.1"/>
    </source>
</evidence>
<proteinExistence type="predicted"/>
<protein>
    <submittedName>
        <fullName evidence="1">Uncharacterized protein</fullName>
    </submittedName>
</protein>
<dbReference type="RefSeq" id="WP_185800391.1">
    <property type="nucleotide sequence ID" value="NZ_JACJVJ010000001.1"/>
</dbReference>